<keyword evidence="1" id="KW-1133">Transmembrane helix</keyword>
<dbReference type="EMBL" id="FN657453">
    <property type="protein sequence ID" value="CBY42735.1"/>
    <property type="molecule type" value="Genomic_DNA"/>
</dbReference>
<dbReference type="AlphaFoldDB" id="E4Z4V7"/>
<evidence type="ECO:0000256" key="1">
    <source>
        <dbReference type="SAM" id="Phobius"/>
    </source>
</evidence>
<reference evidence="2" key="1">
    <citation type="journal article" date="2010" name="Science">
        <title>Plasticity of animal genome architecture unmasked by rapid evolution of a pelagic tunicate.</title>
        <authorList>
            <person name="Denoeud F."/>
            <person name="Henriet S."/>
            <person name="Mungpakdee S."/>
            <person name="Aury J.M."/>
            <person name="Da Silva C."/>
            <person name="Brinkmann H."/>
            <person name="Mikhaleva J."/>
            <person name="Olsen L.C."/>
            <person name="Jubin C."/>
            <person name="Canestro C."/>
            <person name="Bouquet J.M."/>
            <person name="Danks G."/>
            <person name="Poulain J."/>
            <person name="Campsteijn C."/>
            <person name="Adamski M."/>
            <person name="Cross I."/>
            <person name="Yadetie F."/>
            <person name="Muffato M."/>
            <person name="Louis A."/>
            <person name="Butcher S."/>
            <person name="Tsagkogeorga G."/>
            <person name="Konrad A."/>
            <person name="Singh S."/>
            <person name="Jensen M.F."/>
            <person name="Cong E.H."/>
            <person name="Eikeseth-Otteraa H."/>
            <person name="Noel B."/>
            <person name="Anthouard V."/>
            <person name="Porcel B.M."/>
            <person name="Kachouri-Lafond R."/>
            <person name="Nishino A."/>
            <person name="Ugolini M."/>
            <person name="Chourrout P."/>
            <person name="Nishida H."/>
            <person name="Aasland R."/>
            <person name="Huzurbazar S."/>
            <person name="Westhof E."/>
            <person name="Delsuc F."/>
            <person name="Lehrach H."/>
            <person name="Reinhardt R."/>
            <person name="Weissenbach J."/>
            <person name="Roy S.W."/>
            <person name="Artiguenave F."/>
            <person name="Postlethwait J.H."/>
            <person name="Manak J.R."/>
            <person name="Thompson E.M."/>
            <person name="Jaillon O."/>
            <person name="Du Pasquier L."/>
            <person name="Boudinot P."/>
            <person name="Liberles D.A."/>
            <person name="Volff J.N."/>
            <person name="Philippe H."/>
            <person name="Lenhard B."/>
            <person name="Roest Crollius H."/>
            <person name="Wincker P."/>
            <person name="Chourrout D."/>
        </authorList>
    </citation>
    <scope>NUCLEOTIDE SEQUENCE [LARGE SCALE GENOMIC DNA]</scope>
</reference>
<gene>
    <name evidence="2" type="ORF">GSOID_T00026456001</name>
</gene>
<accession>E4Z4V7</accession>
<dbReference type="Proteomes" id="UP000011014">
    <property type="component" value="Unassembled WGS sequence"/>
</dbReference>
<keyword evidence="1" id="KW-0472">Membrane</keyword>
<protein>
    <submittedName>
        <fullName evidence="2">Uncharacterized protein</fullName>
    </submittedName>
</protein>
<organism evidence="2">
    <name type="scientific">Oikopleura dioica</name>
    <name type="common">Tunicate</name>
    <dbReference type="NCBI Taxonomy" id="34765"/>
    <lineage>
        <taxon>Eukaryota</taxon>
        <taxon>Metazoa</taxon>
        <taxon>Chordata</taxon>
        <taxon>Tunicata</taxon>
        <taxon>Appendicularia</taxon>
        <taxon>Copelata</taxon>
        <taxon>Oikopleuridae</taxon>
        <taxon>Oikopleura</taxon>
    </lineage>
</organism>
<evidence type="ECO:0000313" key="2">
    <source>
        <dbReference type="EMBL" id="CBY42735.1"/>
    </source>
</evidence>
<sequence>MESIVREIRAIAGAIFASLFILVLDYLPKFIKKKRLEGEYTGEALEKRLDVKIFGGWKMFKKILEINRSEATLKTGDTLPADLKIIDTDAQLKELVFSDLS</sequence>
<name>E4Z4V7_OIKDI</name>
<proteinExistence type="predicted"/>
<keyword evidence="1" id="KW-0812">Transmembrane</keyword>
<feature type="transmembrane region" description="Helical" evidence="1">
    <location>
        <begin position="6"/>
        <end position="27"/>
    </location>
</feature>